<dbReference type="Proteomes" id="UP000464178">
    <property type="component" value="Chromosome"/>
</dbReference>
<dbReference type="KEGG" id="gms:SOIL9_50960"/>
<evidence type="ECO:0000313" key="2">
    <source>
        <dbReference type="Proteomes" id="UP000464178"/>
    </source>
</evidence>
<dbReference type="InterPro" id="IPR016024">
    <property type="entry name" value="ARM-type_fold"/>
</dbReference>
<protein>
    <submittedName>
        <fullName evidence="1">Heat repeat containing protein</fullName>
    </submittedName>
</protein>
<name>A0A6P2CTZ7_9BACT</name>
<evidence type="ECO:0000313" key="1">
    <source>
        <dbReference type="EMBL" id="VTR92618.1"/>
    </source>
</evidence>
<dbReference type="EMBL" id="LR593886">
    <property type="protein sequence ID" value="VTR92618.1"/>
    <property type="molecule type" value="Genomic_DNA"/>
</dbReference>
<dbReference type="InterPro" id="IPR011989">
    <property type="entry name" value="ARM-like"/>
</dbReference>
<dbReference type="AlphaFoldDB" id="A0A6P2CTZ7"/>
<gene>
    <name evidence="1" type="ORF">SOIL9_50960</name>
</gene>
<proteinExistence type="predicted"/>
<sequence length="346" mass="37359">MTRKQWMVRAGGGLALVVVVGGIWAGFNASVIRAKLTARQLAGATTDEERTRLADQLVGYGTPGFDQLIDFVKSGDDAPRAAATAALDKHLNSLPDEDARAVNISGSVLEAFPSANEAGKRAILTLVPVVLKRTGSAHADRCRGVVAEGLKLPDLESRLAAVRLAIHPEIGLRTEVVPFLSAKEPELRGASLFAVAANSDGDQVLGDEELFRWLHDPDAGVRKVCYDALVGRERSEVDIAFGRRLTHTDPNERLKLLLDLRYDNDVADPEPWLERLSRDPEPAVRAGAARVMAEVAALRKIPCPAWIARVTDGDVHPTVRFVATYYRQLPVTPPNGVVPAGGLPQK</sequence>
<dbReference type="RefSeq" id="WP_162667453.1">
    <property type="nucleotide sequence ID" value="NZ_LR593886.1"/>
</dbReference>
<accession>A0A6P2CTZ7</accession>
<dbReference type="SUPFAM" id="SSF48371">
    <property type="entry name" value="ARM repeat"/>
    <property type="match status" value="1"/>
</dbReference>
<reference evidence="1 2" key="1">
    <citation type="submission" date="2019-05" db="EMBL/GenBank/DDBJ databases">
        <authorList>
            <consortium name="Science for Life Laboratories"/>
        </authorList>
    </citation>
    <scope>NUCLEOTIDE SEQUENCE [LARGE SCALE GENOMIC DNA]</scope>
    <source>
        <strain evidence="1">Soil9</strain>
    </source>
</reference>
<dbReference type="Gene3D" id="1.25.10.10">
    <property type="entry name" value="Leucine-rich Repeat Variant"/>
    <property type="match status" value="1"/>
</dbReference>
<keyword evidence="2" id="KW-1185">Reference proteome</keyword>
<organism evidence="1 2">
    <name type="scientific">Gemmata massiliana</name>
    <dbReference type="NCBI Taxonomy" id="1210884"/>
    <lineage>
        <taxon>Bacteria</taxon>
        <taxon>Pseudomonadati</taxon>
        <taxon>Planctomycetota</taxon>
        <taxon>Planctomycetia</taxon>
        <taxon>Gemmatales</taxon>
        <taxon>Gemmataceae</taxon>
        <taxon>Gemmata</taxon>
    </lineage>
</organism>